<evidence type="ECO:0000256" key="2">
    <source>
        <dbReference type="SAM" id="Phobius"/>
    </source>
</evidence>
<keyword evidence="2" id="KW-0812">Transmembrane</keyword>
<keyword evidence="1" id="KW-0175">Coiled coil</keyword>
<protein>
    <submittedName>
        <fullName evidence="3">Uncharacterized protein</fullName>
    </submittedName>
</protein>
<keyword evidence="4" id="KW-1185">Reference proteome</keyword>
<feature type="transmembrane region" description="Helical" evidence="2">
    <location>
        <begin position="164"/>
        <end position="185"/>
    </location>
</feature>
<feature type="coiled-coil region" evidence="1">
    <location>
        <begin position="97"/>
        <end position="124"/>
    </location>
</feature>
<evidence type="ECO:0000313" key="3">
    <source>
        <dbReference type="EMBL" id="CAF1663208.1"/>
    </source>
</evidence>
<comment type="caution">
    <text evidence="3">The sequence shown here is derived from an EMBL/GenBank/DDBJ whole genome shotgun (WGS) entry which is preliminary data.</text>
</comment>
<keyword evidence="2" id="KW-1133">Transmembrane helix</keyword>
<dbReference type="AlphaFoldDB" id="A0A816FLJ7"/>
<keyword evidence="2" id="KW-0472">Membrane</keyword>
<reference evidence="3" key="1">
    <citation type="submission" date="2021-02" db="EMBL/GenBank/DDBJ databases">
        <authorList>
            <person name="Nowell W R."/>
        </authorList>
    </citation>
    <scope>NUCLEOTIDE SEQUENCE</scope>
</reference>
<proteinExistence type="predicted"/>
<dbReference type="Proteomes" id="UP000663828">
    <property type="component" value="Unassembled WGS sequence"/>
</dbReference>
<feature type="coiled-coil region" evidence="1">
    <location>
        <begin position="249"/>
        <end position="276"/>
    </location>
</feature>
<evidence type="ECO:0000313" key="4">
    <source>
        <dbReference type="Proteomes" id="UP000663828"/>
    </source>
</evidence>
<accession>A0A816FLJ7</accession>
<organism evidence="3 4">
    <name type="scientific">Adineta ricciae</name>
    <name type="common">Rotifer</name>
    <dbReference type="NCBI Taxonomy" id="249248"/>
    <lineage>
        <taxon>Eukaryota</taxon>
        <taxon>Metazoa</taxon>
        <taxon>Spiralia</taxon>
        <taxon>Gnathifera</taxon>
        <taxon>Rotifera</taxon>
        <taxon>Eurotatoria</taxon>
        <taxon>Bdelloidea</taxon>
        <taxon>Adinetida</taxon>
        <taxon>Adinetidae</taxon>
        <taxon>Adineta</taxon>
    </lineage>
</organism>
<feature type="transmembrane region" description="Helical" evidence="2">
    <location>
        <begin position="127"/>
        <end position="152"/>
    </location>
</feature>
<gene>
    <name evidence="3" type="ORF">XAT740_LOCUS57277</name>
</gene>
<name>A0A816FLJ7_ADIRI</name>
<evidence type="ECO:0000256" key="1">
    <source>
        <dbReference type="SAM" id="Coils"/>
    </source>
</evidence>
<sequence length="277" mass="31715">MTSDNDVGISIGSKTYLGFLQQGDYLIKQFQDNITEEKQISKQIIDKSHEVLNKAYRDYLQIKTRFLRKTNGLIRKALTKPHVRYHEIWLQAFHKEVEKFKQVIESILQELDSAQKENGRLRTKCRWLLGSAAVTSAICTTLLSGLILHSLPARICSFTINAEIIAMVMVAPVALLTGRFSFVFIGSMMEISSNRVKNDQRTNEVQRLMKKCFSSFDIQKSGNTKEALNEACEKALNTLQISKSIWENEDTLEMLKNEGEQELNNLTQELADFESRQ</sequence>
<dbReference type="EMBL" id="CAJNOR010011712">
    <property type="protein sequence ID" value="CAF1663208.1"/>
    <property type="molecule type" value="Genomic_DNA"/>
</dbReference>